<sequence length="214" mass="23176">MKALLFLTALFASPVLAVDWNTETIRCGNLVYGDNQTSVCFAETFLTETASETGLKIDPKFARIALATEEVFTTPLCVFTGEGDFKLKDSERANLRRYLENGGFILSSPGCSSEPWDKAFHKEIALALPGHELKEIPMDHEIFSTVHKITKLNVKGGGSTRLKGIFINGRLALVHSPEGLNNAANAKGCCCCGGAEILEAKQVNVNAVAYALLH</sequence>
<feature type="signal peptide" evidence="1">
    <location>
        <begin position="1"/>
        <end position="17"/>
    </location>
</feature>
<proteinExistence type="predicted"/>
<comment type="caution">
    <text evidence="3">The sequence shown here is derived from an EMBL/GenBank/DDBJ whole genome shotgun (WGS) entry which is preliminary data.</text>
</comment>
<dbReference type="RefSeq" id="WP_264500089.1">
    <property type="nucleotide sequence ID" value="NZ_JAPDDS010000002.1"/>
</dbReference>
<dbReference type="InterPro" id="IPR025297">
    <property type="entry name" value="DUF4159"/>
</dbReference>
<evidence type="ECO:0000313" key="4">
    <source>
        <dbReference type="Proteomes" id="UP001207930"/>
    </source>
</evidence>
<keyword evidence="4" id="KW-1185">Reference proteome</keyword>
<gene>
    <name evidence="3" type="ORF">OKA04_05265</name>
</gene>
<name>A0ABT3FLA7_9BACT</name>
<keyword evidence="1" id="KW-0732">Signal</keyword>
<organism evidence="3 4">
    <name type="scientific">Luteolibacter flavescens</name>
    <dbReference type="NCBI Taxonomy" id="1859460"/>
    <lineage>
        <taxon>Bacteria</taxon>
        <taxon>Pseudomonadati</taxon>
        <taxon>Verrucomicrobiota</taxon>
        <taxon>Verrucomicrobiia</taxon>
        <taxon>Verrucomicrobiales</taxon>
        <taxon>Verrucomicrobiaceae</taxon>
        <taxon>Luteolibacter</taxon>
    </lineage>
</organism>
<evidence type="ECO:0000313" key="3">
    <source>
        <dbReference type="EMBL" id="MCW1884129.1"/>
    </source>
</evidence>
<dbReference type="Proteomes" id="UP001207930">
    <property type="component" value="Unassembled WGS sequence"/>
</dbReference>
<feature type="chain" id="PRO_5046232203" evidence="1">
    <location>
        <begin position="18"/>
        <end position="214"/>
    </location>
</feature>
<dbReference type="Gene3D" id="3.40.50.12140">
    <property type="entry name" value="Domain of unknown function DUF4159"/>
    <property type="match status" value="1"/>
</dbReference>
<evidence type="ECO:0000259" key="2">
    <source>
        <dbReference type="Pfam" id="PF13709"/>
    </source>
</evidence>
<feature type="domain" description="DUF4159" evidence="2">
    <location>
        <begin position="43"/>
        <end position="212"/>
    </location>
</feature>
<evidence type="ECO:0000256" key="1">
    <source>
        <dbReference type="SAM" id="SignalP"/>
    </source>
</evidence>
<dbReference type="EMBL" id="JAPDDS010000002">
    <property type="protein sequence ID" value="MCW1884129.1"/>
    <property type="molecule type" value="Genomic_DNA"/>
</dbReference>
<reference evidence="3 4" key="1">
    <citation type="submission" date="2022-10" db="EMBL/GenBank/DDBJ databases">
        <title>Luteolibacter flavescens strain MCCC 1K03193, whole genome shotgun sequencing project.</title>
        <authorList>
            <person name="Zhao G."/>
            <person name="Shen L."/>
        </authorList>
    </citation>
    <scope>NUCLEOTIDE SEQUENCE [LARGE SCALE GENOMIC DNA]</scope>
    <source>
        <strain evidence="3 4">MCCC 1K03193</strain>
    </source>
</reference>
<dbReference type="Pfam" id="PF13709">
    <property type="entry name" value="DUF4159"/>
    <property type="match status" value="1"/>
</dbReference>
<protein>
    <submittedName>
        <fullName evidence="3">DUF4159 domain-containing protein</fullName>
    </submittedName>
</protein>
<accession>A0ABT3FLA7</accession>